<organism evidence="1 2">
    <name type="scientific">Pectobacterium phage phiTE</name>
    <dbReference type="NCBI Taxonomy" id="1116482"/>
    <lineage>
        <taxon>Viruses</taxon>
        <taxon>Duplodnaviria</taxon>
        <taxon>Heunggongvirae</taxon>
        <taxon>Uroviricota</taxon>
        <taxon>Caudoviricetes</taxon>
        <taxon>Vequintavirinae</taxon>
        <taxon>Certrevirus</taxon>
        <taxon>Certrevirus phiTE</taxon>
    </lineage>
</organism>
<sequence>MCCMFITPLFVWLHCGPARPGCQQMIYFVYPIDSRRAWVHNEDSGKRGYIMKTNTELLMKALGWQGGTVHQVAHETGLTVSEILDLHTSRQFTHNTPRRQGRIDADEKCVKAVYLARREQYATKSTLISYWFGVVDYLRELEK</sequence>
<keyword evidence="2" id="KW-1185">Reference proteome</keyword>
<dbReference type="RefSeq" id="YP_007392541.1">
    <property type="nucleotide sequence ID" value="NC_020201.1"/>
</dbReference>
<protein>
    <submittedName>
        <fullName evidence="1">Uncharacterized protein</fullName>
    </submittedName>
</protein>
<reference evidence="1 2" key="2">
    <citation type="journal article" date="2012" name="PLoS Genet.">
        <title>Viral evasion of a bacterial suicide system by RNA-based molecular mimicry enables infectious altruism.</title>
        <authorList>
            <person name="Blower T.R."/>
            <person name="Evans T.J."/>
            <person name="Przybilski R."/>
            <person name="Fineran P.C."/>
            <person name="Salmond G.P."/>
        </authorList>
    </citation>
    <scope>NUCLEOTIDE SEQUENCE [LARGE SCALE GENOMIC DNA]</scope>
</reference>
<dbReference type="Proteomes" id="UP000010999">
    <property type="component" value="Segment"/>
</dbReference>
<dbReference type="OrthoDB" id="532at1911928"/>
<dbReference type="KEGG" id="vg:14515274"/>
<dbReference type="EMBL" id="JQ015307">
    <property type="protein sequence ID" value="AEZ66245.1"/>
    <property type="molecule type" value="Genomic_DNA"/>
</dbReference>
<evidence type="ECO:0000313" key="1">
    <source>
        <dbReference type="EMBL" id="AEZ66245.1"/>
    </source>
</evidence>
<name>K9L534_9CAUD</name>
<accession>K9L534</accession>
<proteinExistence type="predicted"/>
<gene>
    <name evidence="1" type="ORF">phiTE_079</name>
</gene>
<reference evidence="2" key="1">
    <citation type="submission" date="2011-11" db="EMBL/GenBank/DDBJ databases">
        <title>Escape from toxin-antitoxin mediated abortive infection can occur by recombination within a generalized transducing phage of Pectobacterium atrosepticum.</title>
        <authorList>
            <person name="Blower T.R."/>
            <person name="Evans T.J."/>
            <person name="Przybilski R."/>
            <person name="Fineran P.C."/>
            <person name="Salmond G.P.C."/>
        </authorList>
    </citation>
    <scope>NUCLEOTIDE SEQUENCE [LARGE SCALE GENOMIC DNA]</scope>
</reference>
<evidence type="ECO:0000313" key="2">
    <source>
        <dbReference type="Proteomes" id="UP000010999"/>
    </source>
</evidence>
<dbReference type="GeneID" id="14515274"/>